<dbReference type="Proteomes" id="UP000507470">
    <property type="component" value="Unassembled WGS sequence"/>
</dbReference>
<name>A0A6J8ETJ6_MYTCO</name>
<keyword evidence="2" id="KW-1185">Reference proteome</keyword>
<evidence type="ECO:0000313" key="1">
    <source>
        <dbReference type="EMBL" id="CAC5422451.1"/>
    </source>
</evidence>
<gene>
    <name evidence="1" type="ORF">MCOR_54501</name>
</gene>
<sequence length="166" mass="18381">MLANMFLVSNIRSYKTSNLKCLLPVVQPFPGSNEQPAKGIVTIPSNNTGGINNTCNNLEQKPIEQVADVNSNESYTHLNDNDFVNVNNVILATGHLSLHKKKSPTTVRTTYGTDKKSNFVRHLTSSRHRHLETDAGLSTDGPIQKQILSSLMLEYTMMATNILRAQ</sequence>
<evidence type="ECO:0000313" key="2">
    <source>
        <dbReference type="Proteomes" id="UP000507470"/>
    </source>
</evidence>
<proteinExistence type="predicted"/>
<dbReference type="AlphaFoldDB" id="A0A6J8ETJ6"/>
<protein>
    <submittedName>
        <fullName evidence="1">Uncharacterized protein</fullName>
    </submittedName>
</protein>
<dbReference type="EMBL" id="CACVKT020009597">
    <property type="protein sequence ID" value="CAC5422451.1"/>
    <property type="molecule type" value="Genomic_DNA"/>
</dbReference>
<reference evidence="1 2" key="1">
    <citation type="submission" date="2020-06" db="EMBL/GenBank/DDBJ databases">
        <authorList>
            <person name="Li R."/>
            <person name="Bekaert M."/>
        </authorList>
    </citation>
    <scope>NUCLEOTIDE SEQUENCE [LARGE SCALE GENOMIC DNA]</scope>
    <source>
        <strain evidence="2">wild</strain>
    </source>
</reference>
<accession>A0A6J8ETJ6</accession>
<organism evidence="1 2">
    <name type="scientific">Mytilus coruscus</name>
    <name type="common">Sea mussel</name>
    <dbReference type="NCBI Taxonomy" id="42192"/>
    <lineage>
        <taxon>Eukaryota</taxon>
        <taxon>Metazoa</taxon>
        <taxon>Spiralia</taxon>
        <taxon>Lophotrochozoa</taxon>
        <taxon>Mollusca</taxon>
        <taxon>Bivalvia</taxon>
        <taxon>Autobranchia</taxon>
        <taxon>Pteriomorphia</taxon>
        <taxon>Mytilida</taxon>
        <taxon>Mytiloidea</taxon>
        <taxon>Mytilidae</taxon>
        <taxon>Mytilinae</taxon>
        <taxon>Mytilus</taxon>
    </lineage>
</organism>